<evidence type="ECO:0000256" key="4">
    <source>
        <dbReference type="ARBA" id="ARBA00022679"/>
    </source>
</evidence>
<dbReference type="NCBIfam" id="TIGR00096">
    <property type="entry name" value="16S rRNA (cytidine(1402)-2'-O)-methyltransferase"/>
    <property type="match status" value="1"/>
</dbReference>
<dbReference type="GO" id="GO:0070677">
    <property type="term" value="F:rRNA (cytosine-2'-O-)-methyltransferase activity"/>
    <property type="evidence" value="ECO:0007669"/>
    <property type="project" value="UniProtKB-UniRule"/>
</dbReference>
<dbReference type="GO" id="GO:0005737">
    <property type="term" value="C:cytoplasm"/>
    <property type="evidence" value="ECO:0007669"/>
    <property type="project" value="UniProtKB-SubCell"/>
</dbReference>
<comment type="function">
    <text evidence="6">Catalyzes the 2'-O-methylation of the ribose of cytidine 1402 (C1402) in 16S rRNA.</text>
</comment>
<keyword evidence="4 6" id="KW-0808">Transferase</keyword>
<comment type="catalytic activity">
    <reaction evidence="6">
        <text>cytidine(1402) in 16S rRNA + S-adenosyl-L-methionine = 2'-O-methylcytidine(1402) in 16S rRNA + S-adenosyl-L-homocysteine + H(+)</text>
        <dbReference type="Rhea" id="RHEA:42924"/>
        <dbReference type="Rhea" id="RHEA-COMP:10285"/>
        <dbReference type="Rhea" id="RHEA-COMP:10286"/>
        <dbReference type="ChEBI" id="CHEBI:15378"/>
        <dbReference type="ChEBI" id="CHEBI:57856"/>
        <dbReference type="ChEBI" id="CHEBI:59789"/>
        <dbReference type="ChEBI" id="CHEBI:74495"/>
        <dbReference type="ChEBI" id="CHEBI:82748"/>
        <dbReference type="EC" id="2.1.1.198"/>
    </reaction>
</comment>
<dbReference type="InterPro" id="IPR014777">
    <property type="entry name" value="4pyrrole_Mease_sub1"/>
</dbReference>
<dbReference type="InterPro" id="IPR000878">
    <property type="entry name" value="4pyrrol_Mease"/>
</dbReference>
<dbReference type="Gene3D" id="3.30.950.10">
    <property type="entry name" value="Methyltransferase, Cobalt-precorrin-4 Transmethylase, Domain 2"/>
    <property type="match status" value="1"/>
</dbReference>
<name>A0A940ICP6_9FIRM</name>
<dbReference type="SUPFAM" id="SSF53790">
    <property type="entry name" value="Tetrapyrrole methylase"/>
    <property type="match status" value="1"/>
</dbReference>
<dbReference type="PANTHER" id="PTHR46111:SF1">
    <property type="entry name" value="RIBOSOMAL RNA SMALL SUBUNIT METHYLTRANSFERASE I"/>
    <property type="match status" value="1"/>
</dbReference>
<evidence type="ECO:0000256" key="5">
    <source>
        <dbReference type="ARBA" id="ARBA00022691"/>
    </source>
</evidence>
<evidence type="ECO:0000256" key="2">
    <source>
        <dbReference type="ARBA" id="ARBA00022552"/>
    </source>
</evidence>
<dbReference type="Pfam" id="PF00590">
    <property type="entry name" value="TP_methylase"/>
    <property type="match status" value="1"/>
</dbReference>
<sequence length="271" mass="29369">MSGTLYIVGTPIGNLKDITYRAVETLASVDMIACEDTRHTAVLLKHYGISKQLVSYYKQKEKAASSKIAEALEEGKNVALVTDAGMPCVSDPGAVLVKECRERGIRIESVPGPSAVVTAMSVSGITDGKFAFIGFLPDKNADRRELLGETKAYGIPLIFYTAPHDLKKTLAELLNAYGDRRVTVVKELTKIHESVYEGTLSSVEIEDERGEFVLIVEPAEEAGEKADPAEALEELLASGVSPAEAARRVALKCNLNRNAVYALALKLKDKR</sequence>
<organism evidence="8 9">
    <name type="scientific">Candidatus Stercoripulliclostridium pullicola</name>
    <dbReference type="NCBI Taxonomy" id="2840953"/>
    <lineage>
        <taxon>Bacteria</taxon>
        <taxon>Bacillati</taxon>
        <taxon>Bacillota</taxon>
        <taxon>Clostridia</taxon>
        <taxon>Eubacteriales</taxon>
        <taxon>Candidatus Stercoripulliclostridium</taxon>
    </lineage>
</organism>
<dbReference type="HAMAP" id="MF_01877">
    <property type="entry name" value="16SrRNA_methyltr_I"/>
    <property type="match status" value="1"/>
</dbReference>
<dbReference type="FunFam" id="3.40.1010.10:FF:000007">
    <property type="entry name" value="Ribosomal RNA small subunit methyltransferase I"/>
    <property type="match status" value="1"/>
</dbReference>
<feature type="domain" description="Tetrapyrrole methylase" evidence="7">
    <location>
        <begin position="4"/>
        <end position="203"/>
    </location>
</feature>
<keyword evidence="5 6" id="KW-0949">S-adenosyl-L-methionine</keyword>
<reference evidence="8" key="2">
    <citation type="journal article" date="2021" name="PeerJ">
        <title>Extensive microbial diversity within the chicken gut microbiome revealed by metagenomics and culture.</title>
        <authorList>
            <person name="Gilroy R."/>
            <person name="Ravi A."/>
            <person name="Getino M."/>
            <person name="Pursley I."/>
            <person name="Horton D.L."/>
            <person name="Alikhan N.F."/>
            <person name="Baker D."/>
            <person name="Gharbi K."/>
            <person name="Hall N."/>
            <person name="Watson M."/>
            <person name="Adriaenssens E.M."/>
            <person name="Foster-Nyarko E."/>
            <person name="Jarju S."/>
            <person name="Secka A."/>
            <person name="Antonio M."/>
            <person name="Oren A."/>
            <person name="Chaudhuri R.R."/>
            <person name="La Ragione R."/>
            <person name="Hildebrand F."/>
            <person name="Pallen M.J."/>
        </authorList>
    </citation>
    <scope>NUCLEOTIDE SEQUENCE</scope>
    <source>
        <strain evidence="8">517</strain>
    </source>
</reference>
<evidence type="ECO:0000256" key="1">
    <source>
        <dbReference type="ARBA" id="ARBA00022490"/>
    </source>
</evidence>
<comment type="caution">
    <text evidence="8">The sequence shown here is derived from an EMBL/GenBank/DDBJ whole genome shotgun (WGS) entry which is preliminary data.</text>
</comment>
<proteinExistence type="inferred from homology"/>
<gene>
    <name evidence="6 8" type="primary">rsmI</name>
    <name evidence="8" type="ORF">IAB16_00505</name>
</gene>
<dbReference type="InterPro" id="IPR035996">
    <property type="entry name" value="4pyrrol_Methylase_sf"/>
</dbReference>
<comment type="subcellular location">
    <subcellularLocation>
        <location evidence="6">Cytoplasm</location>
    </subcellularLocation>
</comment>
<dbReference type="EMBL" id="JADINF010000012">
    <property type="protein sequence ID" value="MBO8423493.1"/>
    <property type="molecule type" value="Genomic_DNA"/>
</dbReference>
<dbReference type="InterPro" id="IPR014776">
    <property type="entry name" value="4pyrrole_Mease_sub2"/>
</dbReference>
<dbReference type="CDD" id="cd11648">
    <property type="entry name" value="RsmI"/>
    <property type="match status" value="1"/>
</dbReference>
<dbReference type="Gene3D" id="3.40.1010.10">
    <property type="entry name" value="Cobalt-precorrin-4 Transmethylase, Domain 1"/>
    <property type="match status" value="1"/>
</dbReference>
<keyword evidence="1 6" id="KW-0963">Cytoplasm</keyword>
<evidence type="ECO:0000256" key="6">
    <source>
        <dbReference type="HAMAP-Rule" id="MF_01877"/>
    </source>
</evidence>
<evidence type="ECO:0000256" key="3">
    <source>
        <dbReference type="ARBA" id="ARBA00022603"/>
    </source>
</evidence>
<dbReference type="PIRSF" id="PIRSF005917">
    <property type="entry name" value="MTase_YraL"/>
    <property type="match status" value="1"/>
</dbReference>
<protein>
    <recommendedName>
        <fullName evidence="6">Ribosomal RNA small subunit methyltransferase I</fullName>
        <ecNumber evidence="6">2.1.1.198</ecNumber>
    </recommendedName>
    <alternativeName>
        <fullName evidence="6">16S rRNA 2'-O-ribose C1402 methyltransferase</fullName>
    </alternativeName>
    <alternativeName>
        <fullName evidence="6">rRNA (cytidine-2'-O-)-methyltransferase RsmI</fullName>
    </alternativeName>
</protein>
<dbReference type="InterPro" id="IPR008189">
    <property type="entry name" value="rRNA_ssu_MeTfrase_I"/>
</dbReference>
<evidence type="ECO:0000313" key="8">
    <source>
        <dbReference type="EMBL" id="MBO8423493.1"/>
    </source>
</evidence>
<comment type="similarity">
    <text evidence="6">Belongs to the methyltransferase superfamily. RsmI family.</text>
</comment>
<accession>A0A940ICP6</accession>
<dbReference type="AlphaFoldDB" id="A0A940ICP6"/>
<dbReference type="EC" id="2.1.1.198" evidence="6"/>
<dbReference type="Proteomes" id="UP000727857">
    <property type="component" value="Unassembled WGS sequence"/>
</dbReference>
<evidence type="ECO:0000313" key="9">
    <source>
        <dbReference type="Proteomes" id="UP000727857"/>
    </source>
</evidence>
<keyword evidence="3 6" id="KW-0489">Methyltransferase</keyword>
<keyword evidence="2 6" id="KW-0698">rRNA processing</keyword>
<reference evidence="8" key="1">
    <citation type="submission" date="2020-10" db="EMBL/GenBank/DDBJ databases">
        <authorList>
            <person name="Gilroy R."/>
        </authorList>
    </citation>
    <scope>NUCLEOTIDE SEQUENCE</scope>
    <source>
        <strain evidence="8">517</strain>
    </source>
</reference>
<dbReference type="PANTHER" id="PTHR46111">
    <property type="entry name" value="RIBOSOMAL RNA SMALL SUBUNIT METHYLTRANSFERASE I"/>
    <property type="match status" value="1"/>
</dbReference>
<evidence type="ECO:0000259" key="7">
    <source>
        <dbReference type="Pfam" id="PF00590"/>
    </source>
</evidence>